<dbReference type="RefSeq" id="WP_047805776.1">
    <property type="nucleotide sequence ID" value="NZ_CP011805.1"/>
</dbReference>
<dbReference type="PATRIC" id="fig|543877.4.peg.557"/>
<dbReference type="OrthoDB" id="8441683at2"/>
<evidence type="ECO:0000313" key="2">
    <source>
        <dbReference type="Proteomes" id="UP000037643"/>
    </source>
</evidence>
<gene>
    <name evidence="1" type="ORF">AM2010_552</name>
</gene>
<accession>A0A0G3X7R5</accession>
<dbReference type="AlphaFoldDB" id="A0A0G3X7R5"/>
<reference evidence="1 2" key="1">
    <citation type="submission" date="2015-06" db="EMBL/GenBank/DDBJ databases">
        <authorList>
            <person name="Kim K.M."/>
        </authorList>
    </citation>
    <scope>NUCLEOTIDE SEQUENCE [LARGE SCALE GENOMIC DNA]</scope>
    <source>
        <strain evidence="1 2">KCTC 22370</strain>
    </source>
</reference>
<dbReference type="EMBL" id="CP011805">
    <property type="protein sequence ID" value="AKM06639.1"/>
    <property type="molecule type" value="Genomic_DNA"/>
</dbReference>
<keyword evidence="2" id="KW-1185">Reference proteome</keyword>
<name>A0A0G3X7R5_9SPHN</name>
<dbReference type="Proteomes" id="UP000037643">
    <property type="component" value="Chromosome"/>
</dbReference>
<protein>
    <submittedName>
        <fullName evidence="1">Uncharacterized protein</fullName>
    </submittedName>
</protein>
<dbReference type="STRING" id="543877.AM2010_552"/>
<evidence type="ECO:0000313" key="1">
    <source>
        <dbReference type="EMBL" id="AKM06639.1"/>
    </source>
</evidence>
<sequence length="304" mass="34370">MRQDADFRVRYLTEDPVPVRDIIESLRGIETVLAETGRLLPKFVDGLIVDGIEIKVREIAQESPLRELFLFTLVVAFQKDLEDGVTEVIEATTGYAVPANLEALVTVVALIVVFYGVGTIRDLVMGPVVDGPARTRLKGLIQELSDETGKTPEQIKKVLDERYGEPTMMKRVANAASRFFTPSKRLDSAPVEVNDREIDHETVQDIPAPYLIEHEQDFKPTRNFFDVELELHAQDKDHAGRGWAAIVRGVTERRIRLKLMEDVDPSDLWNKDRVQGDVTIKYERVGDKLNPIEVQLNNVTRRAA</sequence>
<proteinExistence type="predicted"/>
<dbReference type="KEGG" id="amx:AM2010_552"/>
<organism evidence="1 2">
    <name type="scientific">Pelagerythrobacter marensis</name>
    <dbReference type="NCBI Taxonomy" id="543877"/>
    <lineage>
        <taxon>Bacteria</taxon>
        <taxon>Pseudomonadati</taxon>
        <taxon>Pseudomonadota</taxon>
        <taxon>Alphaproteobacteria</taxon>
        <taxon>Sphingomonadales</taxon>
        <taxon>Erythrobacteraceae</taxon>
        <taxon>Pelagerythrobacter</taxon>
    </lineage>
</organism>